<feature type="domain" description="GGDEF" evidence="4">
    <location>
        <begin position="208"/>
        <end position="335"/>
    </location>
</feature>
<dbReference type="NCBIfam" id="TIGR00254">
    <property type="entry name" value="GGDEF"/>
    <property type="match status" value="1"/>
</dbReference>
<dbReference type="EC" id="2.7.7.65" evidence="1"/>
<keyword evidence="3" id="KW-1133">Transmembrane helix</keyword>
<evidence type="ECO:0000256" key="2">
    <source>
        <dbReference type="ARBA" id="ARBA00034247"/>
    </source>
</evidence>
<gene>
    <name evidence="5" type="ORF">BFL40_27940</name>
</gene>
<sequence>MPTNLKLRPRMRRLLSPAVTQAEWIGVIAWVGVLLIHPAMEFDIYITVITLSLLVVCRLHHLTANFFVWRVLGVVYVVLLSAGFAYVIRLHGELRIFGLPLAVTLVVSSAILFISVQDYLFSATLVWLILWPHMQADIYGEAQIYLFIFCVSSVSIGFILNFSYLKSLRSVLLVESEFRVLAETDYLTSILNRRAFMQSFEKLITSDQNGYFMMLDIDSFKLKNDLYGHDVGDKILCAMAACLKTTQGSHSFGRIGGEEFGVLLLGDDPAFACDFALRLLQAIRRSVAVPHNYTCSAGIAQFSAGADMSAVLKSADRSLYGAKHHGKDCAYLEGELVDPRVRAATQ</sequence>
<proteinExistence type="predicted"/>
<feature type="transmembrane region" description="Helical" evidence="3">
    <location>
        <begin position="142"/>
        <end position="162"/>
    </location>
</feature>
<evidence type="ECO:0000256" key="3">
    <source>
        <dbReference type="SAM" id="Phobius"/>
    </source>
</evidence>
<name>A0A1S2UGK4_9PSED</name>
<keyword evidence="3" id="KW-0472">Membrane</keyword>
<dbReference type="PANTHER" id="PTHR45138:SF9">
    <property type="entry name" value="DIGUANYLATE CYCLASE DGCM-RELATED"/>
    <property type="match status" value="1"/>
</dbReference>
<evidence type="ECO:0000313" key="6">
    <source>
        <dbReference type="Proteomes" id="UP000181661"/>
    </source>
</evidence>
<dbReference type="InterPro" id="IPR043128">
    <property type="entry name" value="Rev_trsase/Diguanyl_cyclase"/>
</dbReference>
<dbReference type="Proteomes" id="UP000181661">
    <property type="component" value="Unassembled WGS sequence"/>
</dbReference>
<protein>
    <recommendedName>
        <fullName evidence="1">diguanylate cyclase</fullName>
        <ecNumber evidence="1">2.7.7.65</ecNumber>
    </recommendedName>
</protein>
<dbReference type="RefSeq" id="WP_071486967.1">
    <property type="nucleotide sequence ID" value="NZ_FNTS01000002.1"/>
</dbReference>
<evidence type="ECO:0000313" key="5">
    <source>
        <dbReference type="EMBL" id="OIN45359.1"/>
    </source>
</evidence>
<dbReference type="SMART" id="SM00267">
    <property type="entry name" value="GGDEF"/>
    <property type="match status" value="1"/>
</dbReference>
<feature type="transmembrane region" description="Helical" evidence="3">
    <location>
        <begin position="42"/>
        <end position="60"/>
    </location>
</feature>
<feature type="transmembrane region" description="Helical" evidence="3">
    <location>
        <begin position="94"/>
        <end position="114"/>
    </location>
</feature>
<dbReference type="CDD" id="cd01949">
    <property type="entry name" value="GGDEF"/>
    <property type="match status" value="1"/>
</dbReference>
<dbReference type="PANTHER" id="PTHR45138">
    <property type="entry name" value="REGULATORY COMPONENTS OF SENSORY TRANSDUCTION SYSTEM"/>
    <property type="match status" value="1"/>
</dbReference>
<accession>A0A1S2UGK4</accession>
<dbReference type="InterPro" id="IPR000160">
    <property type="entry name" value="GGDEF_dom"/>
</dbReference>
<evidence type="ECO:0000256" key="1">
    <source>
        <dbReference type="ARBA" id="ARBA00012528"/>
    </source>
</evidence>
<dbReference type="AlphaFoldDB" id="A0A1S2UGK4"/>
<dbReference type="InterPro" id="IPR050469">
    <property type="entry name" value="Diguanylate_Cyclase"/>
</dbReference>
<dbReference type="Gene3D" id="3.30.70.270">
    <property type="match status" value="1"/>
</dbReference>
<dbReference type="SUPFAM" id="SSF55073">
    <property type="entry name" value="Nucleotide cyclase"/>
    <property type="match status" value="1"/>
</dbReference>
<dbReference type="InterPro" id="IPR029787">
    <property type="entry name" value="Nucleotide_cyclase"/>
</dbReference>
<organism evidence="5 6">
    <name type="scientific">Pseudomonas costantinii</name>
    <dbReference type="NCBI Taxonomy" id="168469"/>
    <lineage>
        <taxon>Bacteria</taxon>
        <taxon>Pseudomonadati</taxon>
        <taxon>Pseudomonadota</taxon>
        <taxon>Gammaproteobacteria</taxon>
        <taxon>Pseudomonadales</taxon>
        <taxon>Pseudomonadaceae</taxon>
        <taxon>Pseudomonas</taxon>
    </lineage>
</organism>
<evidence type="ECO:0000259" key="4">
    <source>
        <dbReference type="PROSITE" id="PS50887"/>
    </source>
</evidence>
<feature type="transmembrane region" description="Helical" evidence="3">
    <location>
        <begin position="67"/>
        <end position="88"/>
    </location>
</feature>
<keyword evidence="3" id="KW-0812">Transmembrane</keyword>
<dbReference type="EMBL" id="MDDR01000057">
    <property type="protein sequence ID" value="OIN45359.1"/>
    <property type="molecule type" value="Genomic_DNA"/>
</dbReference>
<comment type="caution">
    <text evidence="5">The sequence shown here is derived from an EMBL/GenBank/DDBJ whole genome shotgun (WGS) entry which is preliminary data.</text>
</comment>
<dbReference type="Pfam" id="PF00990">
    <property type="entry name" value="GGDEF"/>
    <property type="match status" value="1"/>
</dbReference>
<feature type="transmembrane region" description="Helical" evidence="3">
    <location>
        <begin position="14"/>
        <end position="36"/>
    </location>
</feature>
<reference evidence="5 6" key="1">
    <citation type="submission" date="2016-08" db="EMBL/GenBank/DDBJ databases">
        <title>Draft genome sequence of Pseudomonas costantinii LMG 22119, type strain isolated from cultivated mushroom (Agaricus bisporus) sporophores.</title>
        <authorList>
            <person name="Tambong J.T."/>
        </authorList>
    </citation>
    <scope>NUCLEOTIDE SEQUENCE [LARGE SCALE GENOMIC DNA]</scope>
    <source>
        <strain evidence="5 6">LMG 22119</strain>
    </source>
</reference>
<comment type="catalytic activity">
    <reaction evidence="2">
        <text>2 GTP = 3',3'-c-di-GMP + 2 diphosphate</text>
        <dbReference type="Rhea" id="RHEA:24898"/>
        <dbReference type="ChEBI" id="CHEBI:33019"/>
        <dbReference type="ChEBI" id="CHEBI:37565"/>
        <dbReference type="ChEBI" id="CHEBI:58805"/>
        <dbReference type="EC" id="2.7.7.65"/>
    </reaction>
</comment>
<dbReference type="GO" id="GO:0052621">
    <property type="term" value="F:diguanylate cyclase activity"/>
    <property type="evidence" value="ECO:0007669"/>
    <property type="project" value="UniProtKB-EC"/>
</dbReference>
<dbReference type="PROSITE" id="PS50887">
    <property type="entry name" value="GGDEF"/>
    <property type="match status" value="1"/>
</dbReference>